<comment type="cofactor">
    <cofactor evidence="1">
        <name>FAD</name>
        <dbReference type="ChEBI" id="CHEBI:57692"/>
    </cofactor>
</comment>
<sequence>ESWCQLFSEPGSGSDLAGLSTRAEFIDGRWIINGQKVWNTSAHHADWGILVARSNWDVPKHQGISYFLIDMRQAGVEVRQLKQMNGHASFNEVFMTDAVVDADHLVGVEGEGWAVAKMTLSYERRLGGVGRSFGNVKVERKGRVHKQYEQELAVANEPYTWYPQRQGRVDLVLPRARETGAIKDPIVRQEIARLICMQKGAALAASVAEAKRKSGSNELVPAGSIGKLAASVIARQASHVHTLISGADAMRSGPDSAKDGMVAEVLVSVPAISIAGGTDEIQRNIISERVLDMPKEVRSDTGPFRDIKRN</sequence>
<dbReference type="PANTHER" id="PTHR43292">
    <property type="entry name" value="ACYL-COA DEHYDROGENASE"/>
    <property type="match status" value="1"/>
</dbReference>
<evidence type="ECO:0000259" key="6">
    <source>
        <dbReference type="Pfam" id="PF00441"/>
    </source>
</evidence>
<comment type="similarity">
    <text evidence="2">Belongs to the acyl-CoA dehydrogenase family.</text>
</comment>
<feature type="non-terminal residue" evidence="8">
    <location>
        <position position="1"/>
    </location>
</feature>
<dbReference type="Pfam" id="PF02770">
    <property type="entry name" value="Acyl-CoA_dh_M"/>
    <property type="match status" value="1"/>
</dbReference>
<dbReference type="InterPro" id="IPR009100">
    <property type="entry name" value="AcylCoA_DH/oxidase_NM_dom_sf"/>
</dbReference>
<dbReference type="InterPro" id="IPR036250">
    <property type="entry name" value="AcylCo_DH-like_C"/>
</dbReference>
<keyword evidence="5" id="KW-0560">Oxidoreductase</keyword>
<accession>A0A382SL48</accession>
<reference evidence="8" key="1">
    <citation type="submission" date="2018-05" db="EMBL/GenBank/DDBJ databases">
        <authorList>
            <person name="Lanie J.A."/>
            <person name="Ng W.-L."/>
            <person name="Kazmierczak K.M."/>
            <person name="Andrzejewski T.M."/>
            <person name="Davidsen T.M."/>
            <person name="Wayne K.J."/>
            <person name="Tettelin H."/>
            <person name="Glass J.I."/>
            <person name="Rusch D."/>
            <person name="Podicherti R."/>
            <person name="Tsui H.-C.T."/>
            <person name="Winkler M.E."/>
        </authorList>
    </citation>
    <scope>NUCLEOTIDE SEQUENCE</scope>
</reference>
<proteinExistence type="inferred from homology"/>
<feature type="domain" description="Acyl-CoA dehydrogenase/oxidase C-terminal" evidence="6">
    <location>
        <begin position="180"/>
        <end position="291"/>
    </location>
</feature>
<dbReference type="Gene3D" id="1.20.140.10">
    <property type="entry name" value="Butyryl-CoA Dehydrogenase, subunit A, domain 3"/>
    <property type="match status" value="1"/>
</dbReference>
<gene>
    <name evidence="8" type="ORF">METZ01_LOCUS363126</name>
</gene>
<dbReference type="Gene3D" id="2.40.110.10">
    <property type="entry name" value="Butyryl-CoA Dehydrogenase, subunit A, domain 2"/>
    <property type="match status" value="1"/>
</dbReference>
<feature type="non-terminal residue" evidence="8">
    <location>
        <position position="310"/>
    </location>
</feature>
<dbReference type="InterPro" id="IPR009075">
    <property type="entry name" value="AcylCo_DH/oxidase_C"/>
</dbReference>
<evidence type="ECO:0000313" key="8">
    <source>
        <dbReference type="EMBL" id="SVD10272.1"/>
    </source>
</evidence>
<protein>
    <recommendedName>
        <fullName evidence="9">Acyl-CoA oxidase/dehydrogenase middle domain-containing protein</fullName>
    </recommendedName>
</protein>
<evidence type="ECO:0008006" key="9">
    <source>
        <dbReference type="Google" id="ProtNLM"/>
    </source>
</evidence>
<dbReference type="PANTHER" id="PTHR43292:SF4">
    <property type="entry name" value="ACYL-COA DEHYDROGENASE FADE34"/>
    <property type="match status" value="1"/>
</dbReference>
<name>A0A382SL48_9ZZZZ</name>
<keyword evidence="3" id="KW-0285">Flavoprotein</keyword>
<dbReference type="GO" id="GO:0005886">
    <property type="term" value="C:plasma membrane"/>
    <property type="evidence" value="ECO:0007669"/>
    <property type="project" value="TreeGrafter"/>
</dbReference>
<dbReference type="SUPFAM" id="SSF47203">
    <property type="entry name" value="Acyl-CoA dehydrogenase C-terminal domain-like"/>
    <property type="match status" value="1"/>
</dbReference>
<organism evidence="8">
    <name type="scientific">marine metagenome</name>
    <dbReference type="NCBI Taxonomy" id="408172"/>
    <lineage>
        <taxon>unclassified sequences</taxon>
        <taxon>metagenomes</taxon>
        <taxon>ecological metagenomes</taxon>
    </lineage>
</organism>
<dbReference type="GO" id="GO:0016627">
    <property type="term" value="F:oxidoreductase activity, acting on the CH-CH group of donors"/>
    <property type="evidence" value="ECO:0007669"/>
    <property type="project" value="InterPro"/>
</dbReference>
<evidence type="ECO:0000256" key="3">
    <source>
        <dbReference type="ARBA" id="ARBA00022630"/>
    </source>
</evidence>
<evidence type="ECO:0000256" key="5">
    <source>
        <dbReference type="ARBA" id="ARBA00023002"/>
    </source>
</evidence>
<dbReference type="Pfam" id="PF00441">
    <property type="entry name" value="Acyl-CoA_dh_1"/>
    <property type="match status" value="1"/>
</dbReference>
<keyword evidence="4" id="KW-0274">FAD</keyword>
<evidence type="ECO:0000259" key="7">
    <source>
        <dbReference type="Pfam" id="PF02770"/>
    </source>
</evidence>
<evidence type="ECO:0000256" key="4">
    <source>
        <dbReference type="ARBA" id="ARBA00022827"/>
    </source>
</evidence>
<dbReference type="InterPro" id="IPR046373">
    <property type="entry name" value="Acyl-CoA_Oxase/DH_mid-dom_sf"/>
</dbReference>
<evidence type="ECO:0000256" key="1">
    <source>
        <dbReference type="ARBA" id="ARBA00001974"/>
    </source>
</evidence>
<dbReference type="SUPFAM" id="SSF56645">
    <property type="entry name" value="Acyl-CoA dehydrogenase NM domain-like"/>
    <property type="match status" value="1"/>
</dbReference>
<dbReference type="FunFam" id="2.40.110.10:FF:000011">
    <property type="entry name" value="Acyl-CoA dehydrogenase FadE34"/>
    <property type="match status" value="1"/>
</dbReference>
<feature type="domain" description="Acyl-CoA oxidase/dehydrogenase middle" evidence="7">
    <location>
        <begin position="4"/>
        <end position="94"/>
    </location>
</feature>
<dbReference type="InterPro" id="IPR006091">
    <property type="entry name" value="Acyl-CoA_Oxase/DH_mid-dom"/>
</dbReference>
<dbReference type="EMBL" id="UINC01129705">
    <property type="protein sequence ID" value="SVD10272.1"/>
    <property type="molecule type" value="Genomic_DNA"/>
</dbReference>
<evidence type="ECO:0000256" key="2">
    <source>
        <dbReference type="ARBA" id="ARBA00009347"/>
    </source>
</evidence>
<dbReference type="AlphaFoldDB" id="A0A382SL48"/>
<dbReference type="InterPro" id="IPR052161">
    <property type="entry name" value="Mycobact_Acyl-CoA_DH"/>
</dbReference>